<comment type="caution">
    <text evidence="10">The sequence shown here is derived from an EMBL/GenBank/DDBJ whole genome shotgun (WGS) entry which is preliminary data.</text>
</comment>
<protein>
    <recommendedName>
        <fullName evidence="9">C2H2-type domain-containing protein</fullName>
    </recommendedName>
</protein>
<keyword evidence="5" id="KW-0862">Zinc</keyword>
<gene>
    <name evidence="10" type="ORF">CDAUBV1_LOCUS3915</name>
</gene>
<dbReference type="PROSITE" id="PS50157">
    <property type="entry name" value="ZINC_FINGER_C2H2_2"/>
    <property type="match status" value="7"/>
</dbReference>
<dbReference type="InterPro" id="IPR036236">
    <property type="entry name" value="Znf_C2H2_sf"/>
</dbReference>
<evidence type="ECO:0000256" key="1">
    <source>
        <dbReference type="ARBA" id="ARBA00004123"/>
    </source>
</evidence>
<evidence type="ECO:0000256" key="4">
    <source>
        <dbReference type="ARBA" id="ARBA00022771"/>
    </source>
</evidence>
<feature type="domain" description="C2H2-type" evidence="9">
    <location>
        <begin position="311"/>
        <end position="339"/>
    </location>
</feature>
<dbReference type="SMART" id="SM00355">
    <property type="entry name" value="ZnF_C2H2"/>
    <property type="match status" value="9"/>
</dbReference>
<evidence type="ECO:0000259" key="9">
    <source>
        <dbReference type="PROSITE" id="PS50157"/>
    </source>
</evidence>
<feature type="region of interest" description="Disordered" evidence="8">
    <location>
        <begin position="353"/>
        <end position="416"/>
    </location>
</feature>
<dbReference type="EMBL" id="CAXLJL010000098">
    <property type="protein sequence ID" value="CAL5131494.1"/>
    <property type="molecule type" value="Genomic_DNA"/>
</dbReference>
<dbReference type="GO" id="GO:0000978">
    <property type="term" value="F:RNA polymerase II cis-regulatory region sequence-specific DNA binding"/>
    <property type="evidence" value="ECO:0007669"/>
    <property type="project" value="TreeGrafter"/>
</dbReference>
<dbReference type="GO" id="GO:0005634">
    <property type="term" value="C:nucleus"/>
    <property type="evidence" value="ECO:0007669"/>
    <property type="project" value="UniProtKB-SubCell"/>
</dbReference>
<feature type="domain" description="C2H2-type" evidence="9">
    <location>
        <begin position="194"/>
        <end position="222"/>
    </location>
</feature>
<keyword evidence="6" id="KW-0539">Nucleus</keyword>
<feature type="domain" description="C2H2-type" evidence="9">
    <location>
        <begin position="282"/>
        <end position="310"/>
    </location>
</feature>
<dbReference type="AlphaFoldDB" id="A0AAV2T602"/>
<evidence type="ECO:0000256" key="8">
    <source>
        <dbReference type="SAM" id="MobiDB-lite"/>
    </source>
</evidence>
<evidence type="ECO:0000256" key="2">
    <source>
        <dbReference type="ARBA" id="ARBA00022723"/>
    </source>
</evidence>
<reference evidence="10" key="1">
    <citation type="submission" date="2024-06" db="EMBL/GenBank/DDBJ databases">
        <authorList>
            <person name="Liu X."/>
            <person name="Lenzi L."/>
            <person name="Haldenby T S."/>
            <person name="Uol C."/>
        </authorList>
    </citation>
    <scope>NUCLEOTIDE SEQUENCE</scope>
</reference>
<dbReference type="GO" id="GO:0000981">
    <property type="term" value="F:DNA-binding transcription factor activity, RNA polymerase II-specific"/>
    <property type="evidence" value="ECO:0007669"/>
    <property type="project" value="TreeGrafter"/>
</dbReference>
<feature type="domain" description="C2H2-type" evidence="9">
    <location>
        <begin position="164"/>
        <end position="192"/>
    </location>
</feature>
<feature type="compositionally biased region" description="Polar residues" evidence="8">
    <location>
        <begin position="378"/>
        <end position="403"/>
    </location>
</feature>
<dbReference type="Gene3D" id="3.30.160.60">
    <property type="entry name" value="Classic Zinc Finger"/>
    <property type="match status" value="4"/>
</dbReference>
<evidence type="ECO:0000256" key="5">
    <source>
        <dbReference type="ARBA" id="ARBA00022833"/>
    </source>
</evidence>
<evidence type="ECO:0000313" key="11">
    <source>
        <dbReference type="Proteomes" id="UP001497525"/>
    </source>
</evidence>
<keyword evidence="4 7" id="KW-0863">Zinc-finger</keyword>
<dbReference type="Pfam" id="PF00096">
    <property type="entry name" value="zf-C2H2"/>
    <property type="match status" value="2"/>
</dbReference>
<evidence type="ECO:0000256" key="6">
    <source>
        <dbReference type="ARBA" id="ARBA00023242"/>
    </source>
</evidence>
<dbReference type="Proteomes" id="UP001497525">
    <property type="component" value="Unassembled WGS sequence"/>
</dbReference>
<evidence type="ECO:0000256" key="7">
    <source>
        <dbReference type="PROSITE-ProRule" id="PRU00042"/>
    </source>
</evidence>
<comment type="subcellular location">
    <subcellularLocation>
        <location evidence="1">Nucleus</location>
    </subcellularLocation>
</comment>
<proteinExistence type="predicted"/>
<feature type="region of interest" description="Disordered" evidence="8">
    <location>
        <begin position="53"/>
        <end position="72"/>
    </location>
</feature>
<feature type="compositionally biased region" description="Polar residues" evidence="8">
    <location>
        <begin position="25"/>
        <end position="36"/>
    </location>
</feature>
<name>A0AAV2T602_CALDB</name>
<feature type="domain" description="C2H2-type" evidence="9">
    <location>
        <begin position="224"/>
        <end position="252"/>
    </location>
</feature>
<dbReference type="PANTHER" id="PTHR24388:SF54">
    <property type="entry name" value="PROTEIN ESCARGOT"/>
    <property type="match status" value="1"/>
</dbReference>
<accession>A0AAV2T602</accession>
<dbReference type="InterPro" id="IPR050527">
    <property type="entry name" value="Snail/Krueppel_Znf"/>
</dbReference>
<evidence type="ECO:0000313" key="10">
    <source>
        <dbReference type="EMBL" id="CAL5131494.1"/>
    </source>
</evidence>
<feature type="domain" description="C2H2-type" evidence="9">
    <location>
        <begin position="253"/>
        <end position="281"/>
    </location>
</feature>
<feature type="domain" description="C2H2-type" evidence="9">
    <location>
        <begin position="107"/>
        <end position="134"/>
    </location>
</feature>
<dbReference type="InterPro" id="IPR013087">
    <property type="entry name" value="Znf_C2H2_type"/>
</dbReference>
<keyword evidence="3" id="KW-0677">Repeat</keyword>
<sequence length="416" mass="47134">MRKGKRRGGDEGFESADTVKETSLGPPSQSLMQSADSSDRIVLKAEDQRHSAIPARSPLCAPKRKGRPSLESYTNGPVQCETCRRHFRCTAALRMLTKNVHLTIASIKCDRCEKIFKRGQGLHNHMKKHLNYRYTTCKICKQPFATNSELRLHICISYQGTADTKCWVCKRIFDSLEVLRAHVGDSHAGSQADRVCKICGKEFYMKYYVKKHVRAVHQPQVKDKFCTICGKGFTRGSHLNAYVATIHEGWRTGPCDVCGKTFYKYSELREHFLAKHSERLDGRCDQCCKQFSDSEELRIHIATIHHGRHTFSCEVCQRVFSCFGYLKRHMTSTHSNKLPKDLLRYQLRGHNRKTVSRSRALRGEESEGSLTTDDDARNSGTDSEASLPASQVSECTSSANSEATLPMSIKNQIEDD</sequence>
<keyword evidence="2" id="KW-0479">Metal-binding</keyword>
<evidence type="ECO:0000256" key="3">
    <source>
        <dbReference type="ARBA" id="ARBA00022737"/>
    </source>
</evidence>
<dbReference type="Pfam" id="PF13912">
    <property type="entry name" value="zf-C2H2_6"/>
    <property type="match status" value="2"/>
</dbReference>
<dbReference type="PANTHER" id="PTHR24388">
    <property type="entry name" value="ZINC FINGER PROTEIN"/>
    <property type="match status" value="1"/>
</dbReference>
<dbReference type="GO" id="GO:0008270">
    <property type="term" value="F:zinc ion binding"/>
    <property type="evidence" value="ECO:0007669"/>
    <property type="project" value="UniProtKB-KW"/>
</dbReference>
<dbReference type="PROSITE" id="PS00028">
    <property type="entry name" value="ZINC_FINGER_C2H2_1"/>
    <property type="match status" value="6"/>
</dbReference>
<feature type="region of interest" description="Disordered" evidence="8">
    <location>
        <begin position="1"/>
        <end position="43"/>
    </location>
</feature>
<organism evidence="10 11">
    <name type="scientific">Calicophoron daubneyi</name>
    <name type="common">Rumen fluke</name>
    <name type="synonym">Paramphistomum daubneyi</name>
    <dbReference type="NCBI Taxonomy" id="300641"/>
    <lineage>
        <taxon>Eukaryota</taxon>
        <taxon>Metazoa</taxon>
        <taxon>Spiralia</taxon>
        <taxon>Lophotrochozoa</taxon>
        <taxon>Platyhelminthes</taxon>
        <taxon>Trematoda</taxon>
        <taxon>Digenea</taxon>
        <taxon>Plagiorchiida</taxon>
        <taxon>Pronocephalata</taxon>
        <taxon>Paramphistomoidea</taxon>
        <taxon>Paramphistomidae</taxon>
        <taxon>Calicophoron</taxon>
    </lineage>
</organism>
<dbReference type="SUPFAM" id="SSF57667">
    <property type="entry name" value="beta-beta-alpha zinc fingers"/>
    <property type="match status" value="4"/>
</dbReference>